<dbReference type="InterPro" id="IPR011604">
    <property type="entry name" value="PDDEXK-like_dom_sf"/>
</dbReference>
<gene>
    <name evidence="1" type="ORF">LP092_15055</name>
</gene>
<sequence length="244" mass="28044">MLYDFNGNPIKPLVQMSEGEIREQFKIRCSSLDDFLKKGRNKDEIFGETAKSLILKMAMELCYNTRLGFTGSKQTEKGNILESDSIELLNCYAIESYAKNEVRFTNECITGCPDIIDVEKSCVIDIKTSYTLDSFYKERFGKGADYTNQLRGYLFLLGADYGFTCHTLLNTPKELWRFGDNESMHNYDHIPASDRIIISNMVKRDTEWEEALVARHQVATQLFLNYIDDFMSVGRHIPSLEDVA</sequence>
<proteinExistence type="predicted"/>
<dbReference type="RefSeq" id="WP_264697385.1">
    <property type="nucleotide sequence ID" value="NZ_CP087831.1"/>
</dbReference>
<keyword evidence="1" id="KW-0614">Plasmid</keyword>
<dbReference type="Proteomes" id="UP001163632">
    <property type="component" value="Plasmid unnamed1"/>
</dbReference>
<name>A0ABY6MBX6_MORBO</name>
<dbReference type="Gene3D" id="3.90.320.10">
    <property type="match status" value="1"/>
</dbReference>
<dbReference type="EMBL" id="CP087831">
    <property type="protein sequence ID" value="UZA04794.1"/>
    <property type="molecule type" value="Genomic_DNA"/>
</dbReference>
<organism evidence="1 2">
    <name type="scientific">Moraxella bovis</name>
    <dbReference type="NCBI Taxonomy" id="476"/>
    <lineage>
        <taxon>Bacteria</taxon>
        <taxon>Pseudomonadati</taxon>
        <taxon>Pseudomonadota</taxon>
        <taxon>Gammaproteobacteria</taxon>
        <taxon>Moraxellales</taxon>
        <taxon>Moraxellaceae</taxon>
        <taxon>Moraxella</taxon>
    </lineage>
</organism>
<geneLocation type="plasmid" evidence="1 2">
    <name>unnamed1</name>
</geneLocation>
<keyword evidence="2" id="KW-1185">Reference proteome</keyword>
<evidence type="ECO:0000313" key="1">
    <source>
        <dbReference type="EMBL" id="UZA04794.1"/>
    </source>
</evidence>
<evidence type="ECO:0000313" key="2">
    <source>
        <dbReference type="Proteomes" id="UP001163632"/>
    </source>
</evidence>
<protein>
    <submittedName>
        <fullName evidence="1">Uncharacterized protein</fullName>
    </submittedName>
</protein>
<accession>A0ABY6MBX6</accession>
<reference evidence="1" key="1">
    <citation type="journal article" date="2022" name="BMC Microbiol.">
        <title>Whole genome sequencing of Moraxella bovis strains from North America reveals two genotypes with different genetic determinants.</title>
        <authorList>
            <person name="Wynn E.L."/>
            <person name="Hille M.M."/>
            <person name="Loy J.D."/>
            <person name="Schuller G."/>
            <person name="Kuhn K.L."/>
            <person name="Dickey A.M."/>
            <person name="Bono J.L."/>
            <person name="Clawson M.L."/>
        </authorList>
    </citation>
    <scope>NUCLEOTIDE SEQUENCE</scope>
    <source>
        <strain evidence="1">SAM102599</strain>
    </source>
</reference>